<keyword evidence="3 6" id="KW-0012">Acyltransferase</keyword>
<keyword evidence="7" id="KW-1185">Reference proteome</keyword>
<evidence type="ECO:0000256" key="2">
    <source>
        <dbReference type="ARBA" id="ARBA00022679"/>
    </source>
</evidence>
<reference evidence="6 7" key="1">
    <citation type="submission" date="2024-04" db="EMBL/GenBank/DDBJ databases">
        <authorList>
            <person name="Abashina T."/>
            <person name="Shaikin A."/>
        </authorList>
    </citation>
    <scope>NUCLEOTIDE SEQUENCE [LARGE SCALE GENOMIC DNA]</scope>
    <source>
        <strain evidence="6 7">AAFK</strain>
    </source>
</reference>
<dbReference type="PANTHER" id="PTHR10434:SF40">
    <property type="entry name" value="1-ACYL-SN-GLYCEROL-3-PHOSPHATE ACYLTRANSFERASE"/>
    <property type="match status" value="1"/>
</dbReference>
<accession>A0ABU9D925</accession>
<dbReference type="CDD" id="cd07989">
    <property type="entry name" value="LPLAT_AGPAT-like"/>
    <property type="match status" value="1"/>
</dbReference>
<dbReference type="InterPro" id="IPR002123">
    <property type="entry name" value="Plipid/glycerol_acylTrfase"/>
</dbReference>
<proteinExistence type="predicted"/>
<evidence type="ECO:0000259" key="5">
    <source>
        <dbReference type="SMART" id="SM00563"/>
    </source>
</evidence>
<feature type="transmembrane region" description="Helical" evidence="4">
    <location>
        <begin position="6"/>
        <end position="30"/>
    </location>
</feature>
<dbReference type="EMBL" id="JBBPCO010000008">
    <property type="protein sequence ID" value="MEK8089936.1"/>
    <property type="molecule type" value="Genomic_DNA"/>
</dbReference>
<sequence length="238" mass="26977">MNTARSLVFYLGFGIWTIFWGTVSLLFAFLPRKQRYWFAQMWARVSIAWLALSCGIRHRVTGLEHLSGRPVVILSNHQSAWETIAFLTIFPRFAYVLKQELFRIPFFGWALQLFWPIGIDREAGRDAARQVLEQGQKRLDAGVSVLVFPEGTRQPAHQLGRFASTGAGLAVKAGSDLVPVAHNAGQFWPRTEWRKYPGVIEVRVGPPLSCQGKTAIVLNREAQSWISHQLKDMQQGCR</sequence>
<dbReference type="GO" id="GO:0016746">
    <property type="term" value="F:acyltransferase activity"/>
    <property type="evidence" value="ECO:0007669"/>
    <property type="project" value="UniProtKB-KW"/>
</dbReference>
<dbReference type="RefSeq" id="WP_341370994.1">
    <property type="nucleotide sequence ID" value="NZ_JBBPCO010000008.1"/>
</dbReference>
<organism evidence="6 7">
    <name type="scientific">Thermithiobacillus plumbiphilus</name>
    <dbReference type="NCBI Taxonomy" id="1729899"/>
    <lineage>
        <taxon>Bacteria</taxon>
        <taxon>Pseudomonadati</taxon>
        <taxon>Pseudomonadota</taxon>
        <taxon>Acidithiobacillia</taxon>
        <taxon>Acidithiobacillales</taxon>
        <taxon>Thermithiobacillaceae</taxon>
        <taxon>Thermithiobacillus</taxon>
    </lineage>
</organism>
<comment type="caution">
    <text evidence="6">The sequence shown here is derived from an EMBL/GenBank/DDBJ whole genome shotgun (WGS) entry which is preliminary data.</text>
</comment>
<dbReference type="PANTHER" id="PTHR10434">
    <property type="entry name" value="1-ACYL-SN-GLYCEROL-3-PHOSPHATE ACYLTRANSFERASE"/>
    <property type="match status" value="1"/>
</dbReference>
<dbReference type="SUPFAM" id="SSF69593">
    <property type="entry name" value="Glycerol-3-phosphate (1)-acyltransferase"/>
    <property type="match status" value="1"/>
</dbReference>
<keyword evidence="4" id="KW-1133">Transmembrane helix</keyword>
<feature type="domain" description="Phospholipid/glycerol acyltransferase" evidence="5">
    <location>
        <begin position="71"/>
        <end position="185"/>
    </location>
</feature>
<keyword evidence="2" id="KW-0808">Transferase</keyword>
<dbReference type="Proteomes" id="UP001446205">
    <property type="component" value="Unassembled WGS sequence"/>
</dbReference>
<evidence type="ECO:0000313" key="7">
    <source>
        <dbReference type="Proteomes" id="UP001446205"/>
    </source>
</evidence>
<keyword evidence="4" id="KW-0472">Membrane</keyword>
<comment type="pathway">
    <text evidence="1">Lipid metabolism.</text>
</comment>
<name>A0ABU9D925_9PROT</name>
<gene>
    <name evidence="6" type="ORF">WOB96_09170</name>
</gene>
<evidence type="ECO:0000256" key="4">
    <source>
        <dbReference type="SAM" id="Phobius"/>
    </source>
</evidence>
<evidence type="ECO:0000256" key="3">
    <source>
        <dbReference type="ARBA" id="ARBA00023315"/>
    </source>
</evidence>
<evidence type="ECO:0000256" key="1">
    <source>
        <dbReference type="ARBA" id="ARBA00005189"/>
    </source>
</evidence>
<dbReference type="Pfam" id="PF01553">
    <property type="entry name" value="Acyltransferase"/>
    <property type="match status" value="1"/>
</dbReference>
<keyword evidence="4" id="KW-0812">Transmembrane</keyword>
<evidence type="ECO:0000313" key="6">
    <source>
        <dbReference type="EMBL" id="MEK8089936.1"/>
    </source>
</evidence>
<protein>
    <submittedName>
        <fullName evidence="6">Lysophospholipid acyltransferase family protein</fullName>
    </submittedName>
</protein>
<dbReference type="SMART" id="SM00563">
    <property type="entry name" value="PlsC"/>
    <property type="match status" value="1"/>
</dbReference>